<sequence length="258" mass="27156">MNVLETDGIMRHGTKLLGRGNRRRFPTYGAFAAKLKAVLAGGLITITTVAALWFSFGPTGAIADKGPIRLVALGDSLSAGFNLAPEAAFPVQLEKALQARGHDVVVANAAVSGDTASAGLSRVDWSVPDDTDGVILELGANDALRGVDVRVTRDALEGIAAKLRERGIDVLVAGMLAPPNMGDGYAKDFNAIFPDLAQRYDFVLYPFFLDGVAADPSLNLDDGMHPTSEGVNVIVERILPYVERLIARIENGSGPSGG</sequence>
<accession>A0AAW5R122</accession>
<evidence type="ECO:0000313" key="2">
    <source>
        <dbReference type="EMBL" id="MCT8972304.1"/>
    </source>
</evidence>
<dbReference type="PROSITE" id="PS01098">
    <property type="entry name" value="LIPASE_GDSL_SER"/>
    <property type="match status" value="1"/>
</dbReference>
<dbReference type="SUPFAM" id="SSF52266">
    <property type="entry name" value="SGNH hydrolase"/>
    <property type="match status" value="1"/>
</dbReference>
<keyword evidence="3" id="KW-1185">Reference proteome</keyword>
<dbReference type="InterPro" id="IPR013830">
    <property type="entry name" value="SGNH_hydro"/>
</dbReference>
<reference evidence="2 3" key="1">
    <citation type="submission" date="2022-04" db="EMBL/GenBank/DDBJ databases">
        <authorList>
            <person name="Ye Y.-Q."/>
            <person name="Du Z.-J."/>
        </authorList>
    </citation>
    <scope>NUCLEOTIDE SEQUENCE [LARGE SCALE GENOMIC DNA]</scope>
    <source>
        <strain evidence="2 3">A6E488</strain>
    </source>
</reference>
<dbReference type="InterPro" id="IPR036514">
    <property type="entry name" value="SGNH_hydro_sf"/>
</dbReference>
<dbReference type="CDD" id="cd01822">
    <property type="entry name" value="Lysophospholipase_L1_like"/>
    <property type="match status" value="1"/>
</dbReference>
<comment type="caution">
    <text evidence="2">The sequence shown here is derived from an EMBL/GenBank/DDBJ whole genome shotgun (WGS) entry which is preliminary data.</text>
</comment>
<dbReference type="GO" id="GO:0004622">
    <property type="term" value="F:phosphatidylcholine lysophospholipase activity"/>
    <property type="evidence" value="ECO:0007669"/>
    <property type="project" value="TreeGrafter"/>
</dbReference>
<name>A0AAW5R122_9HYPH</name>
<feature type="domain" description="SGNH hydrolase-type esterase" evidence="1">
    <location>
        <begin position="72"/>
        <end position="230"/>
    </location>
</feature>
<dbReference type="AlphaFoldDB" id="A0AAW5R122"/>
<protein>
    <submittedName>
        <fullName evidence="2">Arylesterase</fullName>
    </submittedName>
</protein>
<dbReference type="InterPro" id="IPR008265">
    <property type="entry name" value="Lipase_GDSL_AS"/>
</dbReference>
<dbReference type="PANTHER" id="PTHR30383">
    <property type="entry name" value="THIOESTERASE 1/PROTEASE 1/LYSOPHOSPHOLIPASE L1"/>
    <property type="match status" value="1"/>
</dbReference>
<dbReference type="GO" id="GO:0006629">
    <property type="term" value="P:lipid metabolic process"/>
    <property type="evidence" value="ECO:0007669"/>
    <property type="project" value="InterPro"/>
</dbReference>
<dbReference type="Gene3D" id="3.40.50.1110">
    <property type="entry name" value="SGNH hydrolase"/>
    <property type="match status" value="1"/>
</dbReference>
<evidence type="ECO:0000313" key="3">
    <source>
        <dbReference type="Proteomes" id="UP001320898"/>
    </source>
</evidence>
<organism evidence="2 3">
    <name type="scientific">Microbaculum marinisediminis</name>
    <dbReference type="NCBI Taxonomy" id="2931392"/>
    <lineage>
        <taxon>Bacteria</taxon>
        <taxon>Pseudomonadati</taxon>
        <taxon>Pseudomonadota</taxon>
        <taxon>Alphaproteobacteria</taxon>
        <taxon>Hyphomicrobiales</taxon>
        <taxon>Tepidamorphaceae</taxon>
        <taxon>Microbaculum</taxon>
    </lineage>
</organism>
<evidence type="ECO:0000259" key="1">
    <source>
        <dbReference type="Pfam" id="PF13472"/>
    </source>
</evidence>
<dbReference type="Pfam" id="PF13472">
    <property type="entry name" value="Lipase_GDSL_2"/>
    <property type="match status" value="1"/>
</dbReference>
<proteinExistence type="predicted"/>
<dbReference type="InterPro" id="IPR051532">
    <property type="entry name" value="Ester_Hydrolysis_Enzymes"/>
</dbReference>
<dbReference type="Proteomes" id="UP001320898">
    <property type="component" value="Unassembled WGS sequence"/>
</dbReference>
<gene>
    <name evidence="2" type="ORF">MUB46_10585</name>
</gene>
<dbReference type="PANTHER" id="PTHR30383:SF24">
    <property type="entry name" value="THIOESTERASE 1_PROTEASE 1_LYSOPHOSPHOLIPASE L1"/>
    <property type="match status" value="1"/>
</dbReference>
<dbReference type="EMBL" id="JALIDZ010000004">
    <property type="protein sequence ID" value="MCT8972304.1"/>
    <property type="molecule type" value="Genomic_DNA"/>
</dbReference>